<keyword evidence="2 3" id="KW-0808">Transferase</keyword>
<dbReference type="EMBL" id="KI392708">
    <property type="protein sequence ID" value="ERN11387.1"/>
    <property type="molecule type" value="Genomic_DNA"/>
</dbReference>
<dbReference type="GO" id="GO:0080043">
    <property type="term" value="F:quercetin 3-O-glucosyltransferase activity"/>
    <property type="evidence" value="ECO:0000318"/>
    <property type="project" value="GO_Central"/>
</dbReference>
<organism evidence="4 5">
    <name type="scientific">Amborella trichopoda</name>
    <dbReference type="NCBI Taxonomy" id="13333"/>
    <lineage>
        <taxon>Eukaryota</taxon>
        <taxon>Viridiplantae</taxon>
        <taxon>Streptophyta</taxon>
        <taxon>Embryophyta</taxon>
        <taxon>Tracheophyta</taxon>
        <taxon>Spermatophyta</taxon>
        <taxon>Magnoliopsida</taxon>
        <taxon>Amborellales</taxon>
        <taxon>Amborellaceae</taxon>
        <taxon>Amborella</taxon>
    </lineage>
</organism>
<dbReference type="CDD" id="cd03784">
    <property type="entry name" value="GT1_Gtf-like"/>
    <property type="match status" value="1"/>
</dbReference>
<evidence type="ECO:0000313" key="4">
    <source>
        <dbReference type="EMBL" id="ERN11387.1"/>
    </source>
</evidence>
<dbReference type="HOGENOM" id="CLU_001724_0_0_1"/>
<dbReference type="Gene3D" id="3.40.50.2000">
    <property type="entry name" value="Glycogen Phosphorylase B"/>
    <property type="match status" value="2"/>
</dbReference>
<dbReference type="Proteomes" id="UP000017836">
    <property type="component" value="Unassembled WGS sequence"/>
</dbReference>
<evidence type="ECO:0000256" key="1">
    <source>
        <dbReference type="ARBA" id="ARBA00009995"/>
    </source>
</evidence>
<evidence type="ECO:0000313" key="5">
    <source>
        <dbReference type="Proteomes" id="UP000017836"/>
    </source>
</evidence>
<keyword evidence="3" id="KW-0328">Glycosyltransferase</keyword>
<sequence length="390" mass="43913">MGKNLTTPFKELLVRLNGSEGIPRVSYIVSAGMMSFTREVAEEIGIPRVSFWTSGGCGYWAFLQIPELIRRGYTPLKDMACLAEGYLDTTLDWIPGMPNILLKDMPSFIRTTDPNFFLLNYIKDEVQHAFNASALILNTFDDLEKDVLNAIKERIPCPLYTLGPLLTFSHDVTKEEVKPISTSLWKEESECLDWLDSHQPRSVIYVNFGSITVLTPHQLNEFAWGLANSEKPFIWIIRQGLVQGESTTLSHDFYDKTKGRGLIASWCNQKKVLSHSSIGGFLTHSGWNSILESICSGVPVLCWPFFAEQQTNCRFACVEWGIGMEIGDDVKRQKVETQVKEMIEGLKGMKMRANAMKWKESSERAIGSGGSSSENLDRLVVEVLLKKHGE</sequence>
<dbReference type="SUPFAM" id="SSF53756">
    <property type="entry name" value="UDP-Glycosyltransferase/glycogen phosphorylase"/>
    <property type="match status" value="1"/>
</dbReference>
<dbReference type="PANTHER" id="PTHR11926:SF1498">
    <property type="entry name" value="GLYCOSYLTRANSFERASE"/>
    <property type="match status" value="1"/>
</dbReference>
<evidence type="ECO:0000256" key="2">
    <source>
        <dbReference type="ARBA" id="ARBA00022679"/>
    </source>
</evidence>
<dbReference type="Pfam" id="PF00201">
    <property type="entry name" value="UDPGT"/>
    <property type="match status" value="1"/>
</dbReference>
<comment type="similarity">
    <text evidence="1 3">Belongs to the UDP-glycosyltransferase family.</text>
</comment>
<dbReference type="InterPro" id="IPR002213">
    <property type="entry name" value="UDP_glucos_trans"/>
</dbReference>
<dbReference type="OMA" id="CTEWANG"/>
<dbReference type="FunFam" id="3.40.50.2000:FF:000027">
    <property type="entry name" value="Glycosyltransferase"/>
    <property type="match status" value="1"/>
</dbReference>
<dbReference type="PANTHER" id="PTHR11926">
    <property type="entry name" value="GLUCOSYL/GLUCURONOSYL TRANSFERASES"/>
    <property type="match status" value="1"/>
</dbReference>
<gene>
    <name evidence="4" type="ORF">AMTR_s00176p00053030</name>
</gene>
<protein>
    <submittedName>
        <fullName evidence="4">Uncharacterized protein</fullName>
    </submittedName>
</protein>
<name>W1PMY7_AMBTC</name>
<dbReference type="GO" id="GO:0005737">
    <property type="term" value="C:cytoplasm"/>
    <property type="evidence" value="ECO:0000318"/>
    <property type="project" value="GO_Central"/>
</dbReference>
<dbReference type="PROSITE" id="PS00375">
    <property type="entry name" value="UDPGT"/>
    <property type="match status" value="1"/>
</dbReference>
<evidence type="ECO:0000256" key="3">
    <source>
        <dbReference type="RuleBase" id="RU003718"/>
    </source>
</evidence>
<dbReference type="Gramene" id="ERN11387">
    <property type="protein sequence ID" value="ERN11387"/>
    <property type="gene ID" value="AMTR_s00176p00053030"/>
</dbReference>
<dbReference type="InterPro" id="IPR035595">
    <property type="entry name" value="UDP_glycos_trans_CS"/>
</dbReference>
<dbReference type="GO" id="GO:0080044">
    <property type="term" value="F:quercetin 7-O-glucosyltransferase activity"/>
    <property type="evidence" value="ECO:0000318"/>
    <property type="project" value="GO_Central"/>
</dbReference>
<dbReference type="AlphaFoldDB" id="W1PMY7"/>
<proteinExistence type="inferred from homology"/>
<dbReference type="eggNOG" id="KOG1192">
    <property type="taxonomic scope" value="Eukaryota"/>
</dbReference>
<keyword evidence="5" id="KW-1185">Reference proteome</keyword>
<accession>W1PMY7</accession>
<reference evidence="5" key="1">
    <citation type="journal article" date="2013" name="Science">
        <title>The Amborella genome and the evolution of flowering plants.</title>
        <authorList>
            <consortium name="Amborella Genome Project"/>
        </authorList>
    </citation>
    <scope>NUCLEOTIDE SEQUENCE [LARGE SCALE GENOMIC DNA]</scope>
</reference>